<dbReference type="Gene3D" id="3.40.50.1820">
    <property type="entry name" value="alpha/beta hydrolase"/>
    <property type="match status" value="1"/>
</dbReference>
<feature type="domain" description="AB hydrolase-1" evidence="1">
    <location>
        <begin position="30"/>
        <end position="267"/>
    </location>
</feature>
<dbReference type="Proteomes" id="UP000215377">
    <property type="component" value="Unassembled WGS sequence"/>
</dbReference>
<dbReference type="PANTHER" id="PTHR43798">
    <property type="entry name" value="MONOACYLGLYCEROL LIPASE"/>
    <property type="match status" value="1"/>
</dbReference>
<gene>
    <name evidence="2" type="ORF">ATO3_14420</name>
</gene>
<dbReference type="Pfam" id="PF12697">
    <property type="entry name" value="Abhydrolase_6"/>
    <property type="match status" value="1"/>
</dbReference>
<reference evidence="2 3" key="1">
    <citation type="submission" date="2013-04" db="EMBL/GenBank/DDBJ databases">
        <title>Oceanicola sp. 22II1-22F33 Genome Sequencing.</title>
        <authorList>
            <person name="Lai Q."/>
            <person name="Li G."/>
            <person name="Shao Z."/>
        </authorList>
    </citation>
    <scope>NUCLEOTIDE SEQUENCE [LARGE SCALE GENOMIC DNA]</scope>
    <source>
        <strain evidence="2 3">22II1-22F33</strain>
    </source>
</reference>
<dbReference type="InterPro" id="IPR050266">
    <property type="entry name" value="AB_hydrolase_sf"/>
</dbReference>
<dbReference type="SUPFAM" id="SSF53474">
    <property type="entry name" value="alpha/beta-Hydrolases"/>
    <property type="match status" value="1"/>
</dbReference>
<name>A0A225NGT0_9RHOB</name>
<protein>
    <recommendedName>
        <fullName evidence="1">AB hydrolase-1 domain-containing protein</fullName>
    </recommendedName>
</protein>
<dbReference type="InterPro" id="IPR000073">
    <property type="entry name" value="AB_hydrolase_1"/>
</dbReference>
<dbReference type="AlphaFoldDB" id="A0A225NGT0"/>
<dbReference type="OrthoDB" id="9804723at2"/>
<keyword evidence="3" id="KW-1185">Reference proteome</keyword>
<sequence length="283" mass="30021">MSETQPRILRIGEDDGLTLRIWDGDTDQAVLLIHGMGDCSWIWAPLVDRWPGARPTFIALDLPGHGDSAPVSRREMKSDAVAERIAGALADFAATPMWLVGHSAGAKVAIGLAKRGAVPVQGLTLLDTADDHAPNVRDRLFAHVAGMRKGAANVKGLVQLVTGTDPFADEDLLDTYFRAAAKHDGATWKVPVVRGIEAILGTDIDMTGDLAGLDCPVQVIRGAKSSICPEEMAARFHAACAHPLPLVAIPEAGHGITMEQPQPLAEALAAVMPEAQERMRSSG</sequence>
<evidence type="ECO:0000259" key="1">
    <source>
        <dbReference type="Pfam" id="PF12697"/>
    </source>
</evidence>
<dbReference type="InterPro" id="IPR029058">
    <property type="entry name" value="AB_hydrolase_fold"/>
</dbReference>
<accession>A0A225NGT0</accession>
<organism evidence="2 3">
    <name type="scientific">Marinibacterium profundimaris</name>
    <dbReference type="NCBI Taxonomy" id="1679460"/>
    <lineage>
        <taxon>Bacteria</taxon>
        <taxon>Pseudomonadati</taxon>
        <taxon>Pseudomonadota</taxon>
        <taxon>Alphaproteobacteria</taxon>
        <taxon>Rhodobacterales</taxon>
        <taxon>Paracoccaceae</taxon>
        <taxon>Marinibacterium</taxon>
    </lineage>
</organism>
<dbReference type="EMBL" id="AQQR01000005">
    <property type="protein sequence ID" value="OWU72887.1"/>
    <property type="molecule type" value="Genomic_DNA"/>
</dbReference>
<comment type="caution">
    <text evidence="2">The sequence shown here is derived from an EMBL/GenBank/DDBJ whole genome shotgun (WGS) entry which is preliminary data.</text>
</comment>
<dbReference type="PANTHER" id="PTHR43798:SF33">
    <property type="entry name" value="HYDROLASE, PUTATIVE (AFU_ORTHOLOGUE AFUA_2G14860)-RELATED"/>
    <property type="match status" value="1"/>
</dbReference>
<dbReference type="GO" id="GO:0016020">
    <property type="term" value="C:membrane"/>
    <property type="evidence" value="ECO:0007669"/>
    <property type="project" value="TreeGrafter"/>
</dbReference>
<proteinExistence type="predicted"/>
<dbReference type="RefSeq" id="WP_088650579.1">
    <property type="nucleotide sequence ID" value="NZ_AQQR01000005.1"/>
</dbReference>
<evidence type="ECO:0000313" key="3">
    <source>
        <dbReference type="Proteomes" id="UP000215377"/>
    </source>
</evidence>
<evidence type="ECO:0000313" key="2">
    <source>
        <dbReference type="EMBL" id="OWU72887.1"/>
    </source>
</evidence>